<name>A0A7U7GB12_9GAMM</name>
<comment type="similarity">
    <text evidence="6">Belongs to the TVP38/TMEM64 family.</text>
</comment>
<dbReference type="InterPro" id="IPR015414">
    <property type="entry name" value="TMEM64"/>
</dbReference>
<dbReference type="EMBL" id="CBTK010000077">
    <property type="protein sequence ID" value="CDH44453.1"/>
    <property type="molecule type" value="Genomic_DNA"/>
</dbReference>
<evidence type="ECO:0000256" key="6">
    <source>
        <dbReference type="RuleBase" id="RU366058"/>
    </source>
</evidence>
<feature type="transmembrane region" description="Helical" evidence="6">
    <location>
        <begin position="91"/>
        <end position="109"/>
    </location>
</feature>
<dbReference type="RefSeq" id="WP_051497510.1">
    <property type="nucleotide sequence ID" value="NZ_CBTK010000077.1"/>
</dbReference>
<evidence type="ECO:0000313" key="7">
    <source>
        <dbReference type="EMBL" id="CDH44453.1"/>
    </source>
</evidence>
<reference evidence="7 8" key="1">
    <citation type="journal article" date="2014" name="ISME J.">
        <title>Candidatus Competibacter-lineage genomes retrieved from metagenomes reveal functional metabolic diversity.</title>
        <authorList>
            <person name="McIlroy S.J."/>
            <person name="Albertsen M."/>
            <person name="Andresen E.K."/>
            <person name="Saunders A.M."/>
            <person name="Kristiansen R."/>
            <person name="Stokholm-Bjerregaard M."/>
            <person name="Nielsen K.L."/>
            <person name="Nielsen P.H."/>
        </authorList>
    </citation>
    <scope>NUCLEOTIDE SEQUENCE [LARGE SCALE GENOMIC DNA]</scope>
    <source>
        <strain evidence="7 8">Run_B_J11</strain>
    </source>
</reference>
<keyword evidence="8" id="KW-1185">Reference proteome</keyword>
<dbReference type="AlphaFoldDB" id="A0A7U7GB12"/>
<evidence type="ECO:0000256" key="1">
    <source>
        <dbReference type="ARBA" id="ARBA00004651"/>
    </source>
</evidence>
<dbReference type="PANTHER" id="PTHR12677">
    <property type="entry name" value="GOLGI APPARATUS MEMBRANE PROTEIN TVP38-RELATED"/>
    <property type="match status" value="1"/>
</dbReference>
<dbReference type="OrthoDB" id="9800167at2"/>
<dbReference type="PANTHER" id="PTHR12677:SF59">
    <property type="entry name" value="GOLGI APPARATUS MEMBRANE PROTEIN TVP38-RELATED"/>
    <property type="match status" value="1"/>
</dbReference>
<organism evidence="7 8">
    <name type="scientific">Candidatus Contendobacter odensis Run_B_J11</name>
    <dbReference type="NCBI Taxonomy" id="1400861"/>
    <lineage>
        <taxon>Bacteria</taxon>
        <taxon>Pseudomonadati</taxon>
        <taxon>Pseudomonadota</taxon>
        <taxon>Gammaproteobacteria</taxon>
        <taxon>Candidatus Competibacteraceae</taxon>
        <taxon>Candidatus Contendibacter</taxon>
    </lineage>
</organism>
<evidence type="ECO:0000256" key="4">
    <source>
        <dbReference type="ARBA" id="ARBA00022989"/>
    </source>
</evidence>
<protein>
    <recommendedName>
        <fullName evidence="6">TVP38/TMEM64 family membrane protein</fullName>
    </recommendedName>
</protein>
<feature type="transmembrane region" description="Helical" evidence="6">
    <location>
        <begin position="45"/>
        <end position="62"/>
    </location>
</feature>
<evidence type="ECO:0000256" key="3">
    <source>
        <dbReference type="ARBA" id="ARBA00022692"/>
    </source>
</evidence>
<accession>A0A7U7GB12</accession>
<evidence type="ECO:0000256" key="5">
    <source>
        <dbReference type="ARBA" id="ARBA00023136"/>
    </source>
</evidence>
<keyword evidence="3 6" id="KW-0812">Transmembrane</keyword>
<dbReference type="GO" id="GO:0005886">
    <property type="term" value="C:plasma membrane"/>
    <property type="evidence" value="ECO:0007669"/>
    <property type="project" value="UniProtKB-SubCell"/>
</dbReference>
<comment type="subcellular location">
    <subcellularLocation>
        <location evidence="1 6">Cell membrane</location>
        <topology evidence="1 6">Multi-pass membrane protein</topology>
    </subcellularLocation>
</comment>
<comment type="caution">
    <text evidence="6">Lacks conserved residue(s) required for the propagation of feature annotation.</text>
</comment>
<gene>
    <name evidence="7" type="ORF">BN874_1680029</name>
</gene>
<keyword evidence="4 6" id="KW-1133">Transmembrane helix</keyword>
<proteinExistence type="inferred from homology"/>
<sequence>MNLNRFSILLLLAGLIATFFALDLGRFFNLDTLKAQQAMLAIYQAEQPVLTVLLFFTGYVVITRLSVPGAMFLTLVAGAIFGLGWGTVLVFFASTLGATLAFLAARLVLRDALPAKSYPAASSLPAPSRR</sequence>
<evidence type="ECO:0000313" key="8">
    <source>
        <dbReference type="Proteomes" id="UP000019184"/>
    </source>
</evidence>
<evidence type="ECO:0000256" key="2">
    <source>
        <dbReference type="ARBA" id="ARBA00022475"/>
    </source>
</evidence>
<keyword evidence="5 6" id="KW-0472">Membrane</keyword>
<comment type="caution">
    <text evidence="7">The sequence shown here is derived from an EMBL/GenBank/DDBJ whole genome shotgun (WGS) entry which is preliminary data.</text>
</comment>
<keyword evidence="2 6" id="KW-1003">Cell membrane</keyword>
<dbReference type="Proteomes" id="UP000019184">
    <property type="component" value="Unassembled WGS sequence"/>
</dbReference>